<name>A0A857F4T2_9GAMM</name>
<evidence type="ECO:0000313" key="3">
    <source>
        <dbReference type="Proteomes" id="UP000464402"/>
    </source>
</evidence>
<accession>A0A857F4T2</accession>
<keyword evidence="1" id="KW-1133">Transmembrane helix</keyword>
<evidence type="ECO:0000313" key="2">
    <source>
        <dbReference type="EMBL" id="QHB33975.1"/>
    </source>
</evidence>
<feature type="transmembrane region" description="Helical" evidence="1">
    <location>
        <begin position="21"/>
        <end position="44"/>
    </location>
</feature>
<dbReference type="EMBL" id="CP043727">
    <property type="protein sequence ID" value="QHB33975.1"/>
    <property type="molecule type" value="Genomic_DNA"/>
</dbReference>
<dbReference type="KEGG" id="yca:F0T03_18640"/>
<organism evidence="2 3">
    <name type="scientific">Yersinia canariae</name>
    <dbReference type="NCBI Taxonomy" id="2607663"/>
    <lineage>
        <taxon>Bacteria</taxon>
        <taxon>Pseudomonadati</taxon>
        <taxon>Pseudomonadota</taxon>
        <taxon>Gammaproteobacteria</taxon>
        <taxon>Enterobacterales</taxon>
        <taxon>Yersiniaceae</taxon>
        <taxon>Yersinia</taxon>
    </lineage>
</organism>
<dbReference type="Proteomes" id="UP000464402">
    <property type="component" value="Chromosome"/>
</dbReference>
<protein>
    <submittedName>
        <fullName evidence="2">VWA domain-containing protein</fullName>
    </submittedName>
</protein>
<sequence length="509" mass="57565">MLKANALFKKKFKLVSFIKNESGAILLSFIILLPILIGLILLSLELSFLIQKKAKLSDAIEQATLALTVGNHDIPDAIQAQKNNDLVSYYAKAYLPSEKFSTPIIEINNNLSHLEYDVNITMNYPAYFFKNTIITRANNNIIATDSGSAKKHLAKRSEPTDIVFVVDYSGSMEDSFEHSKSTESKIDVLRKIFINLNDKIKNNNDINILGFVPFSWGSKIIEGDKTFCHYPFVPKKYRSNGDYLRQYTASGLNKFQGLENLKNILDIEYGELSQEEEDIKAVTDAIKENIVDDKQLSEAIKFLYSATSINRLLSIFEIIADNIDYDKTIKSITQKTETINIPMSDVLNNGLCLRNINTHIIDRSNMNNSILLDALNFDVNGGTLISSGILAGNNIFKQVNNEHEKIMIILSDGDDSNHIHSDLPDSYENKNYFNITKKLIEKGMCDRIRENNIRMVFIGIGYIPREDLDWKECVGEGNFYLAHNAYELAQDLEQVLIADAEVGRNTPKK</sequence>
<dbReference type="Gene3D" id="3.40.50.410">
    <property type="entry name" value="von Willebrand factor, type A domain"/>
    <property type="match status" value="1"/>
</dbReference>
<dbReference type="InterPro" id="IPR036465">
    <property type="entry name" value="vWFA_dom_sf"/>
</dbReference>
<dbReference type="SUPFAM" id="SSF53300">
    <property type="entry name" value="vWA-like"/>
    <property type="match status" value="1"/>
</dbReference>
<keyword evidence="3" id="KW-1185">Reference proteome</keyword>
<evidence type="ECO:0000256" key="1">
    <source>
        <dbReference type="SAM" id="Phobius"/>
    </source>
</evidence>
<keyword evidence="1" id="KW-0472">Membrane</keyword>
<keyword evidence="1" id="KW-0812">Transmembrane</keyword>
<proteinExistence type="predicted"/>
<gene>
    <name evidence="2" type="ORF">F0T03_18640</name>
</gene>
<reference evidence="3" key="1">
    <citation type="submission" date="2019-09" db="EMBL/GenBank/DDBJ databases">
        <title>Yersinia canariae sp. nov., isolated from a human yersiniosis case.</title>
        <authorList>
            <person name="Nguyen S.V."/>
            <person name="Greig D."/>
            <person name="Hurley D."/>
            <person name="Cao Y."/>
            <person name="McCabe E."/>
            <person name="Mitchell M."/>
            <person name="Jenkins C."/>
            <person name="Fanning S."/>
        </authorList>
    </citation>
    <scope>NUCLEOTIDE SEQUENCE [LARGE SCALE GENOMIC DNA]</scope>
    <source>
        <strain evidence="3">NCTC 14382</strain>
    </source>
</reference>
<dbReference type="AlphaFoldDB" id="A0A857F4T2"/>
<dbReference type="RefSeq" id="WP_159679952.1">
    <property type="nucleotide sequence ID" value="NZ_CP043727.1"/>
</dbReference>